<reference evidence="2" key="1">
    <citation type="submission" date="2023-01" db="EMBL/GenBank/DDBJ databases">
        <title>Draft genome sequence of Nocardiopsis sp. LSu2-4 isolated from halophytes.</title>
        <authorList>
            <person name="Duangmal K."/>
            <person name="Chantavorakit T."/>
        </authorList>
    </citation>
    <scope>NUCLEOTIDE SEQUENCE</scope>
    <source>
        <strain evidence="2">LSu2-4</strain>
    </source>
</reference>
<keyword evidence="3" id="KW-1185">Reference proteome</keyword>
<proteinExistence type="predicted"/>
<evidence type="ECO:0000313" key="3">
    <source>
        <dbReference type="Proteomes" id="UP001165685"/>
    </source>
</evidence>
<gene>
    <name evidence="2" type="ORF">O4U47_19110</name>
</gene>
<organism evidence="2 3">
    <name type="scientific">Nocardiopsis suaedae</name>
    <dbReference type="NCBI Taxonomy" id="3018444"/>
    <lineage>
        <taxon>Bacteria</taxon>
        <taxon>Bacillati</taxon>
        <taxon>Actinomycetota</taxon>
        <taxon>Actinomycetes</taxon>
        <taxon>Streptosporangiales</taxon>
        <taxon>Nocardiopsidaceae</taxon>
        <taxon>Nocardiopsis</taxon>
    </lineage>
</organism>
<name>A0ABT4TPL7_9ACTN</name>
<evidence type="ECO:0000313" key="2">
    <source>
        <dbReference type="EMBL" id="MDA2806627.1"/>
    </source>
</evidence>
<accession>A0ABT4TPL7</accession>
<dbReference type="Proteomes" id="UP001165685">
    <property type="component" value="Unassembled WGS sequence"/>
</dbReference>
<evidence type="ECO:0000256" key="1">
    <source>
        <dbReference type="SAM" id="MobiDB-lite"/>
    </source>
</evidence>
<protein>
    <submittedName>
        <fullName evidence="2">Uncharacterized protein</fullName>
    </submittedName>
</protein>
<feature type="compositionally biased region" description="Low complexity" evidence="1">
    <location>
        <begin position="135"/>
        <end position="144"/>
    </location>
</feature>
<comment type="caution">
    <text evidence="2">The sequence shown here is derived from an EMBL/GenBank/DDBJ whole genome shotgun (WGS) entry which is preliminary data.</text>
</comment>
<sequence>MPHSTSVATLPAGTSAHFGPSCPSCAHRSCRALRARDLPRLGGHRSEYAAEHARAAAVQARHPHLIIYFGEHTHSYWAATPSGLIEAPDTDALLLALFRATRPRVRGAAGVPASAPTAGLSAPRVPRLPTGTPNAAPKAALSAA</sequence>
<dbReference type="EMBL" id="JAQFWP010000038">
    <property type="protein sequence ID" value="MDA2806627.1"/>
    <property type="molecule type" value="Genomic_DNA"/>
</dbReference>
<feature type="region of interest" description="Disordered" evidence="1">
    <location>
        <begin position="107"/>
        <end position="144"/>
    </location>
</feature>